<evidence type="ECO:0000313" key="2">
    <source>
        <dbReference type="Proteomes" id="UP001341281"/>
    </source>
</evidence>
<gene>
    <name evidence="1" type="ORF">U9M48_025672</name>
</gene>
<reference evidence="1 2" key="1">
    <citation type="submission" date="2024-02" db="EMBL/GenBank/DDBJ databases">
        <title>High-quality chromosome-scale genome assembly of Pensacola bahiagrass (Paspalum notatum Flugge var. saurae).</title>
        <authorList>
            <person name="Vega J.M."/>
            <person name="Podio M."/>
            <person name="Orjuela J."/>
            <person name="Siena L.A."/>
            <person name="Pessino S.C."/>
            <person name="Combes M.C."/>
            <person name="Mariac C."/>
            <person name="Albertini E."/>
            <person name="Pupilli F."/>
            <person name="Ortiz J.P.A."/>
            <person name="Leblanc O."/>
        </authorList>
    </citation>
    <scope>NUCLEOTIDE SEQUENCE [LARGE SCALE GENOMIC DNA]</scope>
    <source>
        <strain evidence="1">R1</strain>
        <tissue evidence="1">Leaf</tissue>
    </source>
</reference>
<accession>A0AAQ3WXB9</accession>
<evidence type="ECO:0000313" key="1">
    <source>
        <dbReference type="EMBL" id="WVZ77862.1"/>
    </source>
</evidence>
<dbReference type="AlphaFoldDB" id="A0AAQ3WXB9"/>
<name>A0AAQ3WXB9_PASNO</name>
<dbReference type="EMBL" id="CP144749">
    <property type="protein sequence ID" value="WVZ77862.1"/>
    <property type="molecule type" value="Genomic_DNA"/>
</dbReference>
<sequence length="152" mass="17347">MLNTETKLRLSNVDGISPVRLLLDKSSTCRFVRLQMDEGICPFKLLELASIGEVDLEKLSSEVVIHEVDHYELPIHVVKVQIKFLQSLELTYGIGYLTTEFVFSEIKNDQISKFGYMCAIKCSIVEKFIRECPTEIVVVSLEYSEQRAITNP</sequence>
<organism evidence="1 2">
    <name type="scientific">Paspalum notatum var. saurae</name>
    <dbReference type="NCBI Taxonomy" id="547442"/>
    <lineage>
        <taxon>Eukaryota</taxon>
        <taxon>Viridiplantae</taxon>
        <taxon>Streptophyta</taxon>
        <taxon>Embryophyta</taxon>
        <taxon>Tracheophyta</taxon>
        <taxon>Spermatophyta</taxon>
        <taxon>Magnoliopsida</taxon>
        <taxon>Liliopsida</taxon>
        <taxon>Poales</taxon>
        <taxon>Poaceae</taxon>
        <taxon>PACMAD clade</taxon>
        <taxon>Panicoideae</taxon>
        <taxon>Andropogonodae</taxon>
        <taxon>Paspaleae</taxon>
        <taxon>Paspalinae</taxon>
        <taxon>Paspalum</taxon>
    </lineage>
</organism>
<protein>
    <submittedName>
        <fullName evidence="1">Uncharacterized protein</fullName>
    </submittedName>
</protein>
<keyword evidence="2" id="KW-1185">Reference proteome</keyword>
<dbReference type="Proteomes" id="UP001341281">
    <property type="component" value="Chromosome 05"/>
</dbReference>
<proteinExistence type="predicted"/>